<dbReference type="STRING" id="1423724.FC32_GL000002"/>
<dbReference type="PANTHER" id="PTHR22916">
    <property type="entry name" value="GLYCOSYLTRANSFERASE"/>
    <property type="match status" value="1"/>
</dbReference>
<proteinExistence type="predicted"/>
<dbReference type="Gene3D" id="3.90.550.10">
    <property type="entry name" value="Spore Coat Polysaccharide Biosynthesis Protein SpsA, Chain A"/>
    <property type="match status" value="1"/>
</dbReference>
<sequence length="340" mass="39726">MKKDISFIVPMYNAEEYLERTLNSIVEMVGEKQNKVEVLLIDDGSSDETVMLAKNFSTNYDFFKVIPGKHQGVSGTRNTGIKLAKGEYVTFIDSDDTFRKNFVTIFESLITEKPDIVLADIEVIKHTKSMMNLTIDQKIALFKLINRGRGNTGIGSKFFKRSFLEKYALMYDSQIMISEDALFNYQAIDKATSVVLTPEEFYYVLASHTLPYYNPNILTSELRYRKQTAKIFAKYYPYDENGELLWTDNKIKLLGYIKLVDRYYGPLYIKKEISLSEATKKLREIAENFDYTGCFKSKAHDNVLGMRYIVFRNMLKCKLYRTTLVFNKYMDRIKKTQRWK</sequence>
<dbReference type="PANTHER" id="PTHR22916:SF51">
    <property type="entry name" value="GLYCOSYLTRANSFERASE EPSH-RELATED"/>
    <property type="match status" value="1"/>
</dbReference>
<dbReference type="InterPro" id="IPR029044">
    <property type="entry name" value="Nucleotide-diphossugar_trans"/>
</dbReference>
<dbReference type="Pfam" id="PF00535">
    <property type="entry name" value="Glycos_transf_2"/>
    <property type="match status" value="1"/>
</dbReference>
<dbReference type="InterPro" id="IPR001173">
    <property type="entry name" value="Glyco_trans_2-like"/>
</dbReference>
<accession>A0A0R1U262</accession>
<keyword evidence="1" id="KW-0328">Glycosyltransferase</keyword>
<gene>
    <name evidence="4" type="ORF">FC32_GL000002</name>
</gene>
<evidence type="ECO:0000256" key="2">
    <source>
        <dbReference type="ARBA" id="ARBA00022679"/>
    </source>
</evidence>
<dbReference type="RefSeq" id="WP_025087149.1">
    <property type="nucleotide sequence ID" value="NZ_AZFT01000001.1"/>
</dbReference>
<reference evidence="4 5" key="1">
    <citation type="journal article" date="2015" name="Genome Announc.">
        <title>Expanding the biotechnology potential of lactobacilli through comparative genomics of 213 strains and associated genera.</title>
        <authorList>
            <person name="Sun Z."/>
            <person name="Harris H.M."/>
            <person name="McCann A."/>
            <person name="Guo C."/>
            <person name="Argimon S."/>
            <person name="Zhang W."/>
            <person name="Yang X."/>
            <person name="Jeffery I.B."/>
            <person name="Cooney J.C."/>
            <person name="Kagawa T.F."/>
            <person name="Liu W."/>
            <person name="Song Y."/>
            <person name="Salvetti E."/>
            <person name="Wrobel A."/>
            <person name="Rasinkangas P."/>
            <person name="Parkhill J."/>
            <person name="Rea M.C."/>
            <person name="O'Sullivan O."/>
            <person name="Ritari J."/>
            <person name="Douillard F.P."/>
            <person name="Paul Ross R."/>
            <person name="Yang R."/>
            <person name="Briner A.E."/>
            <person name="Felis G.E."/>
            <person name="de Vos W.M."/>
            <person name="Barrangou R."/>
            <person name="Klaenhammer T.R."/>
            <person name="Caufield P.W."/>
            <person name="Cui Y."/>
            <person name="Zhang H."/>
            <person name="O'Toole P.W."/>
        </authorList>
    </citation>
    <scope>NUCLEOTIDE SEQUENCE [LARGE SCALE GENOMIC DNA]</scope>
    <source>
        <strain evidence="4 5">DSM 16634</strain>
    </source>
</reference>
<evidence type="ECO:0000259" key="3">
    <source>
        <dbReference type="Pfam" id="PF00535"/>
    </source>
</evidence>
<protein>
    <submittedName>
        <fullName evidence="4">Glycosyltransferase involved in cell wall biogenesis</fullName>
    </submittedName>
</protein>
<keyword evidence="2 4" id="KW-0808">Transferase</keyword>
<dbReference type="CDD" id="cd00761">
    <property type="entry name" value="Glyco_tranf_GTA_type"/>
    <property type="match status" value="1"/>
</dbReference>
<organism evidence="4 5">
    <name type="scientific">Ligilactobacillus apodemi DSM 16634 = JCM 16172</name>
    <dbReference type="NCBI Taxonomy" id="1423724"/>
    <lineage>
        <taxon>Bacteria</taxon>
        <taxon>Bacillati</taxon>
        <taxon>Bacillota</taxon>
        <taxon>Bacilli</taxon>
        <taxon>Lactobacillales</taxon>
        <taxon>Lactobacillaceae</taxon>
        <taxon>Ligilactobacillus</taxon>
    </lineage>
</organism>
<dbReference type="AlphaFoldDB" id="A0A0R1U262"/>
<evidence type="ECO:0000313" key="4">
    <source>
        <dbReference type="EMBL" id="KRL87440.1"/>
    </source>
</evidence>
<comment type="caution">
    <text evidence="4">The sequence shown here is derived from an EMBL/GenBank/DDBJ whole genome shotgun (WGS) entry which is preliminary data.</text>
</comment>
<feature type="domain" description="Glycosyltransferase 2-like" evidence="3">
    <location>
        <begin position="6"/>
        <end position="142"/>
    </location>
</feature>
<dbReference type="OrthoDB" id="396512at2"/>
<dbReference type="SUPFAM" id="SSF53448">
    <property type="entry name" value="Nucleotide-diphospho-sugar transferases"/>
    <property type="match status" value="1"/>
</dbReference>
<evidence type="ECO:0000313" key="5">
    <source>
        <dbReference type="Proteomes" id="UP000051324"/>
    </source>
</evidence>
<evidence type="ECO:0000256" key="1">
    <source>
        <dbReference type="ARBA" id="ARBA00022676"/>
    </source>
</evidence>
<dbReference type="EMBL" id="AZFT01000001">
    <property type="protein sequence ID" value="KRL87440.1"/>
    <property type="molecule type" value="Genomic_DNA"/>
</dbReference>
<dbReference type="GO" id="GO:0016757">
    <property type="term" value="F:glycosyltransferase activity"/>
    <property type="evidence" value="ECO:0007669"/>
    <property type="project" value="UniProtKB-KW"/>
</dbReference>
<dbReference type="eggNOG" id="COG0463">
    <property type="taxonomic scope" value="Bacteria"/>
</dbReference>
<name>A0A0R1U262_9LACO</name>
<keyword evidence="5" id="KW-1185">Reference proteome</keyword>
<dbReference type="Proteomes" id="UP000051324">
    <property type="component" value="Unassembled WGS sequence"/>
</dbReference>
<dbReference type="PATRIC" id="fig|1423724.4.peg.3"/>